<organism evidence="1 2">
    <name type="scientific">Candidatus Portnoybacteria bacterium CG_4_10_14_0_2_um_filter_39_11</name>
    <dbReference type="NCBI Taxonomy" id="1974797"/>
    <lineage>
        <taxon>Bacteria</taxon>
        <taxon>Candidatus Portnoyibacteriota</taxon>
    </lineage>
</organism>
<protein>
    <submittedName>
        <fullName evidence="1">Uncharacterized protein</fullName>
    </submittedName>
</protein>
<evidence type="ECO:0000313" key="1">
    <source>
        <dbReference type="EMBL" id="PIZ71759.1"/>
    </source>
</evidence>
<proteinExistence type="predicted"/>
<dbReference type="AlphaFoldDB" id="A0A2M7UKK4"/>
<comment type="caution">
    <text evidence="1">The sequence shown here is derived from an EMBL/GenBank/DDBJ whole genome shotgun (WGS) entry which is preliminary data.</text>
</comment>
<name>A0A2M7UKK4_9BACT</name>
<reference evidence="2" key="1">
    <citation type="submission" date="2017-09" db="EMBL/GenBank/DDBJ databases">
        <title>Depth-based differentiation of microbial function through sediment-hosted aquifers and enrichment of novel symbionts in the deep terrestrial subsurface.</title>
        <authorList>
            <person name="Probst A.J."/>
            <person name="Ladd B."/>
            <person name="Jarett J.K."/>
            <person name="Geller-Mcgrath D.E."/>
            <person name="Sieber C.M.K."/>
            <person name="Emerson J.B."/>
            <person name="Anantharaman K."/>
            <person name="Thomas B.C."/>
            <person name="Malmstrom R."/>
            <person name="Stieglmeier M."/>
            <person name="Klingl A."/>
            <person name="Woyke T."/>
            <person name="Ryan C.M."/>
            <person name="Banfield J.F."/>
        </authorList>
    </citation>
    <scope>NUCLEOTIDE SEQUENCE [LARGE SCALE GENOMIC DNA]</scope>
</reference>
<gene>
    <name evidence="1" type="ORF">COY09_00045</name>
</gene>
<feature type="non-terminal residue" evidence="1">
    <location>
        <position position="1"/>
    </location>
</feature>
<dbReference type="Proteomes" id="UP000231071">
    <property type="component" value="Unassembled WGS sequence"/>
</dbReference>
<dbReference type="EMBL" id="PFOI01000002">
    <property type="protein sequence ID" value="PIZ71759.1"/>
    <property type="molecule type" value="Genomic_DNA"/>
</dbReference>
<sequence length="700" mass="77569">LQSMGEATYYANVRNPLQSMQYLAKCRWQTCASHDIRQFMIQHCIDPSDPNDAYNYDNLAMRCTLPSGVLNFGIPPISCRQDPWPHVGEATFFCSAKEENTCANALDTTLAARCFTECRHYDNDGNIIPNPTCENDCQNDKNISNPNGGSKNQSGAHKFNSYQGDKFFSPCLELSAREALGASNINTIYPAPDINTGAPYQDNPAVEQFTDPNWLSNNVSSQSGTCLSNAAWLYGNKNDDSANGDGGNIGRAKFYQKTPRFAGNLLVPGWWNYEQKITIEQKIKDLAVEIGQDSRLLQIYRDNICGTDSVCKNNFGVIDMSYEYADQCVTKCTGSKDVPACLTKCTQIDVFEKLTPTDITAMFTPFTPQAATTCDTHCANVKAVNSNIDEGSCKEFCKKELPLGLCGDAREEPALACTKSSRYSRLGSMRIQQWDVLDKQKQVNGEEAILEFAKNILEVCPANNVPPVDASDFHDYMAKYENNIIQKAVSEQELYANEGVKSAALVLANSMGKKIGNATYSYAKCDLKFGEQKNRDEFMAANIDFCPITQLWLNWAFHSLSATDAPSYSACDNYNPDSSLVARACPSGCKITFARNSTPLAFVSHIETYLDTARKTLAERSTQTISDGQTFSIDTSLIDELNSQLKFVNDNMDPRSLKQLNQNINEALDQEQCCARIAYPNDKIKDGKCVWPGSDYAGKD</sequence>
<evidence type="ECO:0000313" key="2">
    <source>
        <dbReference type="Proteomes" id="UP000231071"/>
    </source>
</evidence>
<accession>A0A2M7UKK4</accession>